<sequence>MKDLCSLRQVNTKYIPAKRVFLSNCLVVLRGCGSIYSTPLKGLLCNSTNLYNSFKRPQVEDL</sequence>
<evidence type="ECO:0000313" key="2">
    <source>
        <dbReference type="Proteomes" id="UP001162164"/>
    </source>
</evidence>
<accession>A0ABQ9K7T5</accession>
<dbReference type="Proteomes" id="UP001162164">
    <property type="component" value="Unassembled WGS sequence"/>
</dbReference>
<name>A0ABQ9K7T5_9CUCU</name>
<gene>
    <name evidence="1" type="ORF">NQ317_005663</name>
</gene>
<dbReference type="EMBL" id="JAPWTJ010000002">
    <property type="protein sequence ID" value="KAJ8986189.1"/>
    <property type="molecule type" value="Genomic_DNA"/>
</dbReference>
<evidence type="ECO:0000313" key="1">
    <source>
        <dbReference type="EMBL" id="KAJ8986189.1"/>
    </source>
</evidence>
<reference evidence="1" key="1">
    <citation type="journal article" date="2023" name="Insect Mol. Biol.">
        <title>Genome sequencing provides insights into the evolution of gene families encoding plant cell wall-degrading enzymes in longhorned beetles.</title>
        <authorList>
            <person name="Shin N.R."/>
            <person name="Okamura Y."/>
            <person name="Kirsch R."/>
            <person name="Pauchet Y."/>
        </authorList>
    </citation>
    <scope>NUCLEOTIDE SEQUENCE</scope>
    <source>
        <strain evidence="1">MMC_N1</strain>
    </source>
</reference>
<proteinExistence type="predicted"/>
<protein>
    <submittedName>
        <fullName evidence="1">Uncharacterized protein</fullName>
    </submittedName>
</protein>
<organism evidence="1 2">
    <name type="scientific">Molorchus minor</name>
    <dbReference type="NCBI Taxonomy" id="1323400"/>
    <lineage>
        <taxon>Eukaryota</taxon>
        <taxon>Metazoa</taxon>
        <taxon>Ecdysozoa</taxon>
        <taxon>Arthropoda</taxon>
        <taxon>Hexapoda</taxon>
        <taxon>Insecta</taxon>
        <taxon>Pterygota</taxon>
        <taxon>Neoptera</taxon>
        <taxon>Endopterygota</taxon>
        <taxon>Coleoptera</taxon>
        <taxon>Polyphaga</taxon>
        <taxon>Cucujiformia</taxon>
        <taxon>Chrysomeloidea</taxon>
        <taxon>Cerambycidae</taxon>
        <taxon>Lamiinae</taxon>
        <taxon>Monochamini</taxon>
        <taxon>Molorchus</taxon>
    </lineage>
</organism>
<comment type="caution">
    <text evidence="1">The sequence shown here is derived from an EMBL/GenBank/DDBJ whole genome shotgun (WGS) entry which is preliminary data.</text>
</comment>
<keyword evidence="2" id="KW-1185">Reference proteome</keyword>